<proteinExistence type="predicted"/>
<evidence type="ECO:0000313" key="1">
    <source>
        <dbReference type="EMBL" id="GFY43997.1"/>
    </source>
</evidence>
<dbReference type="OrthoDB" id="10596322at2759"/>
<organism evidence="1 2">
    <name type="scientific">Trichonephila inaurata madagascariensis</name>
    <dbReference type="NCBI Taxonomy" id="2747483"/>
    <lineage>
        <taxon>Eukaryota</taxon>
        <taxon>Metazoa</taxon>
        <taxon>Ecdysozoa</taxon>
        <taxon>Arthropoda</taxon>
        <taxon>Chelicerata</taxon>
        <taxon>Arachnida</taxon>
        <taxon>Araneae</taxon>
        <taxon>Araneomorphae</taxon>
        <taxon>Entelegynae</taxon>
        <taxon>Araneoidea</taxon>
        <taxon>Nephilidae</taxon>
        <taxon>Trichonephila</taxon>
        <taxon>Trichonephila inaurata</taxon>
    </lineage>
</organism>
<name>A0A8X7BVC5_9ARAC</name>
<sequence>MHLVECVASEHRFRSLPTCSASKYRYVKLEYELRERSSHFRYRVVDSRQVHSPRHPFFDRQASFSSTATDMFVYSWAHALFSSSSCSWWGEVDDGRDAERILCFSFNHPVMGWSSNYEKGRSVVC</sequence>
<dbReference type="EMBL" id="BMAV01003985">
    <property type="protein sequence ID" value="GFY43997.1"/>
    <property type="molecule type" value="Genomic_DNA"/>
</dbReference>
<protein>
    <submittedName>
        <fullName evidence="1">Uncharacterized protein</fullName>
    </submittedName>
</protein>
<dbReference type="AlphaFoldDB" id="A0A8X7BVC5"/>
<evidence type="ECO:0000313" key="2">
    <source>
        <dbReference type="Proteomes" id="UP000886998"/>
    </source>
</evidence>
<keyword evidence="2" id="KW-1185">Reference proteome</keyword>
<reference evidence="1" key="1">
    <citation type="submission" date="2020-08" db="EMBL/GenBank/DDBJ databases">
        <title>Multicomponent nature underlies the extraordinary mechanical properties of spider dragline silk.</title>
        <authorList>
            <person name="Kono N."/>
            <person name="Nakamura H."/>
            <person name="Mori M."/>
            <person name="Yoshida Y."/>
            <person name="Ohtoshi R."/>
            <person name="Malay A.D."/>
            <person name="Moran D.A.P."/>
            <person name="Tomita M."/>
            <person name="Numata K."/>
            <person name="Arakawa K."/>
        </authorList>
    </citation>
    <scope>NUCLEOTIDE SEQUENCE</scope>
</reference>
<dbReference type="Proteomes" id="UP000886998">
    <property type="component" value="Unassembled WGS sequence"/>
</dbReference>
<accession>A0A8X7BVC5</accession>
<comment type="caution">
    <text evidence="1">The sequence shown here is derived from an EMBL/GenBank/DDBJ whole genome shotgun (WGS) entry which is preliminary data.</text>
</comment>
<gene>
    <name evidence="1" type="ORF">TNIN_379111</name>
</gene>